<dbReference type="PANTHER" id="PTHR47099">
    <property type="entry name" value="METHYLCOBAMIDE:COM METHYLTRANSFERASE MTBA"/>
    <property type="match status" value="1"/>
</dbReference>
<feature type="domain" description="Uroporphyrinogen decarboxylase (URO-D)" evidence="1">
    <location>
        <begin position="99"/>
        <end position="346"/>
    </location>
</feature>
<dbReference type="InterPro" id="IPR000257">
    <property type="entry name" value="Uroporphyrinogen_deCOase"/>
</dbReference>
<evidence type="ECO:0000259" key="1">
    <source>
        <dbReference type="Pfam" id="PF01208"/>
    </source>
</evidence>
<dbReference type="InterPro" id="IPR052024">
    <property type="entry name" value="Methanogen_methyltrans"/>
</dbReference>
<accession>A0A9X3FF98</accession>
<dbReference type="GO" id="GO:0004853">
    <property type="term" value="F:uroporphyrinogen decarboxylase activity"/>
    <property type="evidence" value="ECO:0007669"/>
    <property type="project" value="InterPro"/>
</dbReference>
<dbReference type="Proteomes" id="UP001145087">
    <property type="component" value="Unassembled WGS sequence"/>
</dbReference>
<dbReference type="Gene3D" id="3.20.20.210">
    <property type="match status" value="1"/>
</dbReference>
<dbReference type="SUPFAM" id="SSF51726">
    <property type="entry name" value="UROD/MetE-like"/>
    <property type="match status" value="1"/>
</dbReference>
<evidence type="ECO:0000313" key="3">
    <source>
        <dbReference type="Proteomes" id="UP001145087"/>
    </source>
</evidence>
<dbReference type="PANTHER" id="PTHR47099:SF1">
    <property type="entry name" value="METHYLCOBAMIDE:COM METHYLTRANSFERASE MTBA"/>
    <property type="match status" value="1"/>
</dbReference>
<name>A0A9X3FF98_9BACT</name>
<dbReference type="InterPro" id="IPR038071">
    <property type="entry name" value="UROD/MetE-like_sf"/>
</dbReference>
<evidence type="ECO:0000313" key="2">
    <source>
        <dbReference type="EMBL" id="MCY1722030.1"/>
    </source>
</evidence>
<gene>
    <name evidence="2" type="ORF">OU798_16870</name>
</gene>
<comment type="caution">
    <text evidence="2">The sequence shown here is derived from an EMBL/GenBank/DDBJ whole genome shotgun (WGS) entry which is preliminary data.</text>
</comment>
<dbReference type="AlphaFoldDB" id="A0A9X3FF98"/>
<organism evidence="2 3">
    <name type="scientific">Draconibacterium aestuarii</name>
    <dbReference type="NCBI Taxonomy" id="2998507"/>
    <lineage>
        <taxon>Bacteria</taxon>
        <taxon>Pseudomonadati</taxon>
        <taxon>Bacteroidota</taxon>
        <taxon>Bacteroidia</taxon>
        <taxon>Marinilabiliales</taxon>
        <taxon>Prolixibacteraceae</taxon>
        <taxon>Draconibacterium</taxon>
    </lineage>
</organism>
<dbReference type="Pfam" id="PF01208">
    <property type="entry name" value="URO-D"/>
    <property type="match status" value="1"/>
</dbReference>
<protein>
    <recommendedName>
        <fullName evidence="1">Uroporphyrinogen decarboxylase (URO-D) domain-containing protein</fullName>
    </recommendedName>
</protein>
<proteinExistence type="predicted"/>
<reference evidence="2" key="1">
    <citation type="submission" date="2022-11" db="EMBL/GenBank/DDBJ databases">
        <title>Marilongibacter aestuarii gen. nov., sp. nov., isolated from tidal flat sediment.</title>
        <authorList>
            <person name="Jiayan W."/>
        </authorList>
    </citation>
    <scope>NUCLEOTIDE SEQUENCE</scope>
    <source>
        <strain evidence="2">Z1-6</strain>
    </source>
</reference>
<dbReference type="GO" id="GO:0006779">
    <property type="term" value="P:porphyrin-containing compound biosynthetic process"/>
    <property type="evidence" value="ECO:0007669"/>
    <property type="project" value="InterPro"/>
</dbReference>
<dbReference type="EMBL" id="JAPOHD010000030">
    <property type="protein sequence ID" value="MCY1722030.1"/>
    <property type="molecule type" value="Genomic_DNA"/>
</dbReference>
<keyword evidence="3" id="KW-1185">Reference proteome</keyword>
<sequence length="348" mass="38955">MKTMKHKDRFFATIENAPVDRPASWFGLPVPAAEPALKKYFGVSSIDELKKVIDDDIYPIEVPYNYAPSNHIACAFDFAKVSHLDTPDERTLTAPGFFEDYENPADVDKFNWPDPAKYLDREEAKRRTKAVDENYARMGIMWSAHFQDACSAFGMEHALMTMLMNPDMFQAVIDRITEFYLKANEIFYEATKGYLDVVLIGNDFGSQTGLMLDPDLIRQMVLPGTKQLIDQAKSYGLKVMHHSCGSIFPIVEDLVETGADIIHPIQALAAEMSVENVHKHFAGKTAFCGGIDAQYLLVKGTPAEIEKRVKEVKEIFPTGLIISPSHEAVLPDIAPENIEALFNAVNSK</sequence>